<feature type="domain" description="Type II secretion system protein GspF" evidence="8">
    <location>
        <begin position="34"/>
        <end position="157"/>
    </location>
</feature>
<evidence type="ECO:0000256" key="5">
    <source>
        <dbReference type="ARBA" id="ARBA00022989"/>
    </source>
</evidence>
<feature type="transmembrane region" description="Helical" evidence="7">
    <location>
        <begin position="176"/>
        <end position="206"/>
    </location>
</feature>
<accession>A0A1F6UU19</accession>
<comment type="similarity">
    <text evidence="2">Belongs to the GSP F family.</text>
</comment>
<proteinExistence type="inferred from homology"/>
<keyword evidence="5 7" id="KW-1133">Transmembrane helix</keyword>
<keyword evidence="4 7" id="KW-0812">Transmembrane</keyword>
<dbReference type="Pfam" id="PF00482">
    <property type="entry name" value="T2SSF"/>
    <property type="match status" value="2"/>
</dbReference>
<evidence type="ECO:0000256" key="7">
    <source>
        <dbReference type="SAM" id="Phobius"/>
    </source>
</evidence>
<dbReference type="Proteomes" id="UP000177869">
    <property type="component" value="Unassembled WGS sequence"/>
</dbReference>
<evidence type="ECO:0000256" key="1">
    <source>
        <dbReference type="ARBA" id="ARBA00004651"/>
    </source>
</evidence>
<evidence type="ECO:0000256" key="6">
    <source>
        <dbReference type="ARBA" id="ARBA00023136"/>
    </source>
</evidence>
<dbReference type="InterPro" id="IPR003004">
    <property type="entry name" value="GspF/PilC"/>
</dbReference>
<evidence type="ECO:0000256" key="2">
    <source>
        <dbReference type="ARBA" id="ARBA00005745"/>
    </source>
</evidence>
<dbReference type="InterPro" id="IPR042094">
    <property type="entry name" value="T2SS_GspF_sf"/>
</dbReference>
<dbReference type="InterPro" id="IPR018076">
    <property type="entry name" value="T2SS_GspF_dom"/>
</dbReference>
<reference evidence="9 10" key="1">
    <citation type="journal article" date="2016" name="Nat. Commun.">
        <title>Thousands of microbial genomes shed light on interconnected biogeochemical processes in an aquifer system.</title>
        <authorList>
            <person name="Anantharaman K."/>
            <person name="Brown C.T."/>
            <person name="Hug L.A."/>
            <person name="Sharon I."/>
            <person name="Castelle C.J."/>
            <person name="Probst A.J."/>
            <person name="Thomas B.C."/>
            <person name="Singh A."/>
            <person name="Wilkins M.J."/>
            <person name="Karaoz U."/>
            <person name="Brodie E.L."/>
            <person name="Williams K.H."/>
            <person name="Hubbard S.S."/>
            <person name="Banfield J.F."/>
        </authorList>
    </citation>
    <scope>NUCLEOTIDE SEQUENCE [LARGE SCALE GENOMIC DNA]</scope>
</reference>
<keyword evidence="3" id="KW-1003">Cell membrane</keyword>
<organism evidence="9 10">
    <name type="scientific">Candidatus Nomurabacteria bacterium RIFCSPHIGHO2_01_FULL_38_19</name>
    <dbReference type="NCBI Taxonomy" id="1801732"/>
    <lineage>
        <taxon>Bacteria</taxon>
        <taxon>Candidatus Nomuraibacteriota</taxon>
    </lineage>
</organism>
<dbReference type="STRING" id="1801732.A2814_03415"/>
<evidence type="ECO:0000313" key="9">
    <source>
        <dbReference type="EMBL" id="OGI60833.1"/>
    </source>
</evidence>
<dbReference type="EMBL" id="MFTI01000013">
    <property type="protein sequence ID" value="OGI60833.1"/>
    <property type="molecule type" value="Genomic_DNA"/>
</dbReference>
<dbReference type="AlphaFoldDB" id="A0A1F6UU19"/>
<feature type="transmembrane region" description="Helical" evidence="7">
    <location>
        <begin position="342"/>
        <end position="365"/>
    </location>
</feature>
<evidence type="ECO:0000313" key="10">
    <source>
        <dbReference type="Proteomes" id="UP000177869"/>
    </source>
</evidence>
<name>A0A1F6UU19_9BACT</name>
<dbReference type="PANTHER" id="PTHR30012:SF0">
    <property type="entry name" value="TYPE II SECRETION SYSTEM PROTEIN F-RELATED"/>
    <property type="match status" value="1"/>
</dbReference>
<dbReference type="GO" id="GO:0005886">
    <property type="term" value="C:plasma membrane"/>
    <property type="evidence" value="ECO:0007669"/>
    <property type="project" value="UniProtKB-SubCell"/>
</dbReference>
<comment type="caution">
    <text evidence="9">The sequence shown here is derived from an EMBL/GenBank/DDBJ whole genome shotgun (WGS) entry which is preliminary data.</text>
</comment>
<feature type="domain" description="Type II secretion system protein GspF" evidence="8">
    <location>
        <begin position="238"/>
        <end position="361"/>
    </location>
</feature>
<protein>
    <recommendedName>
        <fullName evidence="8">Type II secretion system protein GspF domain-containing protein</fullName>
    </recommendedName>
</protein>
<evidence type="ECO:0000256" key="3">
    <source>
        <dbReference type="ARBA" id="ARBA00022475"/>
    </source>
</evidence>
<dbReference type="PRINTS" id="PR00812">
    <property type="entry name" value="BCTERIALGSPF"/>
</dbReference>
<keyword evidence="6 7" id="KW-0472">Membrane</keyword>
<dbReference type="PANTHER" id="PTHR30012">
    <property type="entry name" value="GENERAL SECRETION PATHWAY PROTEIN"/>
    <property type="match status" value="1"/>
</dbReference>
<evidence type="ECO:0000256" key="4">
    <source>
        <dbReference type="ARBA" id="ARBA00022692"/>
    </source>
</evidence>
<comment type="subcellular location">
    <subcellularLocation>
        <location evidence="1">Cell membrane</location>
        <topology evidence="1">Multi-pass membrane protein</topology>
    </subcellularLocation>
</comment>
<gene>
    <name evidence="9" type="ORF">A2814_03415</name>
</gene>
<sequence length="372" mass="41595">MVEKTKGKRKSKSLWSRVKEISYTRLSIKDQTFFAKRLSFLIKAGIPMRESLVMIREQTRKKGYASILDVVIANVSNGQNLSTSLSKFKNTFGEFTINIIGFGEQSGILSENLEYVADELKKRQALRKKIISASVYPIIVTIATIGIVTFLMVFLFPKILPIFASLKYDLPLSTRIVIAISNFISHWGLVSLAFLAVATIVFTIIIKKSQTIAFYFDKFLLKIPIIGKIIQDYNIANFTRTMGLLLRGGITMSEALPISAKTTPNLVYKKEYKLLSAVVNRGAKISTHLSKSRDLFPDIATQIISVGEHSGNLSNSLIYLSEMYEAEIDDFTKNLSSMVEPILMIIMGILVGFIAISIITPIYGITQHLNVK</sequence>
<feature type="transmembrane region" description="Helical" evidence="7">
    <location>
        <begin position="130"/>
        <end position="156"/>
    </location>
</feature>
<dbReference type="Gene3D" id="1.20.81.30">
    <property type="entry name" value="Type II secretion system (T2SS), domain F"/>
    <property type="match status" value="2"/>
</dbReference>
<evidence type="ECO:0000259" key="8">
    <source>
        <dbReference type="Pfam" id="PF00482"/>
    </source>
</evidence>